<evidence type="ECO:0000256" key="3">
    <source>
        <dbReference type="ARBA" id="ARBA00022617"/>
    </source>
</evidence>
<dbReference type="GO" id="GO:0048731">
    <property type="term" value="P:system development"/>
    <property type="evidence" value="ECO:0007669"/>
    <property type="project" value="UniProtKB-ARBA"/>
</dbReference>
<dbReference type="InterPro" id="IPR036400">
    <property type="entry name" value="Cyt_B5-like_heme/steroid_sf"/>
</dbReference>
<protein>
    <recommendedName>
        <fullName evidence="12">Cytochrome b5 heme-binding domain-containing protein</fullName>
    </recommendedName>
</protein>
<keyword evidence="5" id="KW-0479">Metal-binding</keyword>
<dbReference type="GO" id="GO:0051726">
    <property type="term" value="P:regulation of cell cycle"/>
    <property type="evidence" value="ECO:0007669"/>
    <property type="project" value="TreeGrafter"/>
</dbReference>
<feature type="compositionally biased region" description="Polar residues" evidence="10">
    <location>
        <begin position="536"/>
        <end position="545"/>
    </location>
</feature>
<dbReference type="SMART" id="SM00829">
    <property type="entry name" value="PKS_ER"/>
    <property type="match status" value="1"/>
</dbReference>
<evidence type="ECO:0000256" key="7">
    <source>
        <dbReference type="ARBA" id="ARBA00023004"/>
    </source>
</evidence>
<dbReference type="GO" id="GO:0016491">
    <property type="term" value="F:oxidoreductase activity"/>
    <property type="evidence" value="ECO:0007669"/>
    <property type="project" value="UniProtKB-KW"/>
</dbReference>
<dbReference type="InterPro" id="IPR041694">
    <property type="entry name" value="ADH_N_2"/>
</dbReference>
<dbReference type="InterPro" id="IPR003888">
    <property type="entry name" value="FYrich_N"/>
</dbReference>
<dbReference type="PRINTS" id="PR00363">
    <property type="entry name" value="CYTOCHROMEB5"/>
</dbReference>
<name>A0A8S1ZKH2_ARAAE</name>
<dbReference type="PROSITE" id="PS00191">
    <property type="entry name" value="CYTOCHROME_B5_1"/>
    <property type="match status" value="1"/>
</dbReference>
<feature type="region of interest" description="Disordered" evidence="10">
    <location>
        <begin position="758"/>
        <end position="778"/>
    </location>
</feature>
<dbReference type="Pfam" id="PF00107">
    <property type="entry name" value="ADH_zinc_N"/>
    <property type="match status" value="1"/>
</dbReference>
<dbReference type="InterPro" id="IPR003889">
    <property type="entry name" value="FYrich_C"/>
</dbReference>
<feature type="compositionally biased region" description="Low complexity" evidence="10">
    <location>
        <begin position="983"/>
        <end position="994"/>
    </location>
</feature>
<dbReference type="GO" id="GO:0016020">
    <property type="term" value="C:membrane"/>
    <property type="evidence" value="ECO:0007669"/>
    <property type="project" value="UniProtKB-SubCell"/>
</dbReference>
<dbReference type="InterPro" id="IPR015943">
    <property type="entry name" value="WD40/YVTN_repeat-like_dom_sf"/>
</dbReference>
<evidence type="ECO:0000256" key="11">
    <source>
        <dbReference type="SAM" id="Phobius"/>
    </source>
</evidence>
<dbReference type="InterPro" id="IPR018506">
    <property type="entry name" value="Cyt_B5_heme-BS"/>
</dbReference>
<reference evidence="13" key="1">
    <citation type="submission" date="2021-01" db="EMBL/GenBank/DDBJ databases">
        <authorList>
            <person name="Bezrukov I."/>
        </authorList>
    </citation>
    <scope>NUCLEOTIDE SEQUENCE</scope>
</reference>
<keyword evidence="6" id="KW-0560">Oxidoreductase</keyword>
<dbReference type="GO" id="GO:0140993">
    <property type="term" value="F:histone modifying activity"/>
    <property type="evidence" value="ECO:0007669"/>
    <property type="project" value="UniProtKB-ARBA"/>
</dbReference>
<evidence type="ECO:0000313" key="14">
    <source>
        <dbReference type="Proteomes" id="UP000682877"/>
    </source>
</evidence>
<keyword evidence="11" id="KW-1133">Transmembrane helix</keyword>
<dbReference type="InterPro" id="IPR036322">
    <property type="entry name" value="WD40_repeat_dom_sf"/>
</dbReference>
<feature type="region of interest" description="Disordered" evidence="10">
    <location>
        <begin position="1105"/>
        <end position="1132"/>
    </location>
</feature>
<evidence type="ECO:0000256" key="4">
    <source>
        <dbReference type="ARBA" id="ARBA00022692"/>
    </source>
</evidence>
<dbReference type="Gene3D" id="3.10.120.10">
    <property type="entry name" value="Cytochrome b5-like heme/steroid binding domain"/>
    <property type="match status" value="1"/>
</dbReference>
<accession>A0A8S1ZKH2</accession>
<evidence type="ECO:0000256" key="9">
    <source>
        <dbReference type="ARBA" id="ARBA00023242"/>
    </source>
</evidence>
<dbReference type="SUPFAM" id="SSF51735">
    <property type="entry name" value="NAD(P)-binding Rossmann-fold domains"/>
    <property type="match status" value="1"/>
</dbReference>
<dbReference type="PANTHER" id="PTHR22715">
    <property type="entry name" value="TRANSFORMING GROWTH FACTOR BETA REGULATED GENE 1"/>
    <property type="match status" value="1"/>
</dbReference>
<dbReference type="SUPFAM" id="SSF50978">
    <property type="entry name" value="WD40 repeat-like"/>
    <property type="match status" value="1"/>
</dbReference>
<keyword evidence="3" id="KW-0349">Heme</keyword>
<gene>
    <name evidence="13" type="ORF">AARE701A_LOCUS2113</name>
</gene>
<dbReference type="InterPro" id="IPR013149">
    <property type="entry name" value="ADH-like_C"/>
</dbReference>
<feature type="transmembrane region" description="Helical" evidence="11">
    <location>
        <begin position="1671"/>
        <end position="1689"/>
    </location>
</feature>
<evidence type="ECO:0000256" key="2">
    <source>
        <dbReference type="ARBA" id="ARBA00004370"/>
    </source>
</evidence>
<feature type="domain" description="Cytochrome b5 heme-binding" evidence="12">
    <location>
        <begin position="1563"/>
        <end position="1639"/>
    </location>
</feature>
<sequence length="1693" mass="186897">MVNTEAATVTNKQIIFRDYVSGFPRESDLNITTTTIDLRLPEGSTSVLVKNLYLSCDPYMRICMGKPDPLSSSLVPPYKTGVPIIGLGVSKVIDSGHPDYKKGDLLWGLVGWEEYSVITLTHYSHFKIQHTDVPLSYYTGLLGMPGMTAYAGFYEICSPKKGETVFVSAASGAVGQLVGQFAKLMGCYVVGSAGSKEKVDLLKTKFGFDDAFNYKEEKDFSAALRRYFPEGIDIYFENVGGKMLDAVLINMRLHGRVAVCGMISQYNLEDPEGVHNLPTILYKRIQLQGFGVCDFYDKYSKFLDFVLPYIREGKITYVEDIAEGFESGPSALLGLFEGKNVGKQLFVVALSMASPRVVSEDRKSDDLEIVSVGALYTGSWDKKYWSSSRGKDRFPYPVGYKAVRAHNGNTYYMEIEEGAKGPLFLIRYLDESWTGQTPDIAWGKFQKTGFSHLKIWHGKRFTCKMGGMEFFGFKNPLVQRLLRELVTNSHGIVESSPSSRASQIRVNDERPVMCANPNLLCYLDMPVARKKRSRKSGITYQNSVVKSGHKKPRFQDSLSGGEILNSAPVSTSSVNGEVEPVGQQVALPEQLHSSHATNEYSSQPSEKPPQVKVVIPIQETNRLPDSCKSKPLSKFSEELHGLQEKENKPNDDDFLNESPNMTGSSFCAPDTLDFLQDNTISSAPKIDDDTSCMKKEELILANMVVGEGILAEPNAEDFADSTLNLTSKNSDSDSVDQETTKSMMSLLLPQAIPLLKKASSKKPPRNDMSDNCKTSQLNDASGNAVSLAIRESSGDDENMQVVAPDSDQDFASNVSIAPDSFDESHLVGPGSGHIISSSKEVYPAVLPKMPIAEEHVAMVNDLSVSALETIEIINPSSHDASTIMEENNQEEYVKKSMSIPHCTSSANMILSQESKELCAAEGNLLQKKHHSENKEPKSTFCSTEGNGFLVNTTPTEACSIKKEKHKVYSRKRVSTNQHRRNRNSSSESKNSCRNTGEDDPIRNMSPINSPRILELQPTLSTNSVSDRTNPLGDGSSHVTEQYQGPELVNVNNNTFTNVKSNEACVVPQDMRSAHAFGNASISSSSFPASKFEDCQANIGEALGIQVSEPPSTQSPYKENTSEKSTSVQEFPASSNLKLNRDVKINNEMEKTVELLGCYFHPMPVSSVLLKSVGNEIYICVLSFATEDRVRTLFMYKMSAKTPSKGFPSVIGHTPAILPIVDDKSGGNRTLEISNLHFTPDGLHLILTGNIKTPYCRKRETDCSCLTCTSACFEENAVRIVQVKTGHVSLVTKLQADDSVQCVVVCDPNNLIAAVKSGNLIVWAMNSHWSGLTEEFVILANPCISSCIMELKKIPKCPHLVIGHNGIGEFTIWDISKRSLVSRFLSPSSLIFEFIPTSLFAWHPVHSHSTIEDHVDMILAATKLWFSKGTNNKTLVPAEVKDTAIWLLVSTDLESDAKCDRVESPARCWRLALLVKNQLILGNQLDPRVDVAGTISGHGVAGTLDGLVYMWDLSTGAKLGSLHDFKVFTSHLCVVDQTKTSQKREELKDHSLATLLQKKMPTLTKLYSMEEVATHNKQDDCWVVIDGKVYDVTSYMDEHPGGDDVLLAVTGKDATDDFEDAGHSKDARELMEKYFIGELDESSLPEIPELKIYKKEQPTDSVQKLVDLTKQYWVVPVSIITISVAVSVLFSRKR</sequence>
<dbReference type="FunFam" id="3.10.120.10:FF:000002">
    <property type="entry name" value="Cytochrome b5 type B"/>
    <property type="match status" value="1"/>
</dbReference>
<dbReference type="InterPro" id="IPR020843">
    <property type="entry name" value="ER"/>
</dbReference>
<keyword evidence="14" id="KW-1185">Reference proteome</keyword>
<dbReference type="SUPFAM" id="SSF50129">
    <property type="entry name" value="GroES-like"/>
    <property type="match status" value="1"/>
</dbReference>
<proteinExistence type="predicted"/>
<feature type="region of interest" description="Disordered" evidence="10">
    <location>
        <begin position="961"/>
        <end position="1009"/>
    </location>
</feature>
<dbReference type="FunFam" id="3.40.50.720:FF:000121">
    <property type="entry name" value="Prostaglandin reductase 2"/>
    <property type="match status" value="1"/>
</dbReference>
<keyword evidence="9" id="KW-0539">Nucleus</keyword>
<organism evidence="13 14">
    <name type="scientific">Arabidopsis arenosa</name>
    <name type="common">Sand rock-cress</name>
    <name type="synonym">Cardaminopsis arenosa</name>
    <dbReference type="NCBI Taxonomy" id="38785"/>
    <lineage>
        <taxon>Eukaryota</taxon>
        <taxon>Viridiplantae</taxon>
        <taxon>Streptophyta</taxon>
        <taxon>Embryophyta</taxon>
        <taxon>Tracheophyta</taxon>
        <taxon>Spermatophyta</taxon>
        <taxon>Magnoliopsida</taxon>
        <taxon>eudicotyledons</taxon>
        <taxon>Gunneridae</taxon>
        <taxon>Pentapetalae</taxon>
        <taxon>rosids</taxon>
        <taxon>malvids</taxon>
        <taxon>Brassicales</taxon>
        <taxon>Brassicaceae</taxon>
        <taxon>Camelineae</taxon>
        <taxon>Arabidopsis</taxon>
    </lineage>
</organism>
<dbReference type="Gene3D" id="2.130.10.10">
    <property type="entry name" value="YVTN repeat-like/Quinoprotein amine dehydrogenase"/>
    <property type="match status" value="1"/>
</dbReference>
<dbReference type="Pfam" id="PF16884">
    <property type="entry name" value="ADH_N_2"/>
    <property type="match status" value="1"/>
</dbReference>
<evidence type="ECO:0000256" key="1">
    <source>
        <dbReference type="ARBA" id="ARBA00004123"/>
    </source>
</evidence>
<dbReference type="Gene3D" id="3.90.180.10">
    <property type="entry name" value="Medium-chain alcohol dehydrogenases, catalytic domain"/>
    <property type="match status" value="1"/>
</dbReference>
<feature type="compositionally biased region" description="Basic and acidic residues" evidence="10">
    <location>
        <begin position="641"/>
        <end position="651"/>
    </location>
</feature>
<dbReference type="InterPro" id="IPR001199">
    <property type="entry name" value="Cyt_B5-like_heme/steroid-bd"/>
</dbReference>
<dbReference type="SMART" id="SM01117">
    <property type="entry name" value="Cyt-b5"/>
    <property type="match status" value="1"/>
</dbReference>
<dbReference type="SUPFAM" id="SSF55856">
    <property type="entry name" value="Cytochrome b5-like heme/steroid binding domain"/>
    <property type="match status" value="1"/>
</dbReference>
<dbReference type="PROSITE" id="PS51542">
    <property type="entry name" value="FYRN"/>
    <property type="match status" value="1"/>
</dbReference>
<evidence type="ECO:0000313" key="13">
    <source>
        <dbReference type="EMBL" id="CAE5958523.1"/>
    </source>
</evidence>
<dbReference type="GO" id="GO:0005634">
    <property type="term" value="C:nucleus"/>
    <property type="evidence" value="ECO:0007669"/>
    <property type="project" value="UniProtKB-SubCell"/>
</dbReference>
<keyword evidence="4 11" id="KW-0812">Transmembrane</keyword>
<keyword evidence="8 11" id="KW-0472">Membrane</keyword>
<dbReference type="Proteomes" id="UP000682877">
    <property type="component" value="Chromosome 1"/>
</dbReference>
<feature type="region of interest" description="Disordered" evidence="10">
    <location>
        <begin position="533"/>
        <end position="562"/>
    </location>
</feature>
<evidence type="ECO:0000256" key="10">
    <source>
        <dbReference type="SAM" id="MobiDB-lite"/>
    </source>
</evidence>
<dbReference type="GO" id="GO:0046872">
    <property type="term" value="F:metal ion binding"/>
    <property type="evidence" value="ECO:0007669"/>
    <property type="project" value="UniProtKB-KW"/>
</dbReference>
<dbReference type="EMBL" id="LR999451">
    <property type="protein sequence ID" value="CAE5958523.1"/>
    <property type="molecule type" value="Genomic_DNA"/>
</dbReference>
<feature type="region of interest" description="Disordered" evidence="10">
    <location>
        <begin position="641"/>
        <end position="663"/>
    </location>
</feature>
<dbReference type="InterPro" id="IPR011032">
    <property type="entry name" value="GroES-like_sf"/>
</dbReference>
<dbReference type="InterPro" id="IPR040092">
    <property type="entry name" value="TBRG1"/>
</dbReference>
<dbReference type="GO" id="GO:0020037">
    <property type="term" value="F:heme binding"/>
    <property type="evidence" value="ECO:0007669"/>
    <property type="project" value="InterPro"/>
</dbReference>
<keyword evidence="7" id="KW-0408">Iron</keyword>
<dbReference type="Gene3D" id="3.30.160.360">
    <property type="match status" value="1"/>
</dbReference>
<evidence type="ECO:0000259" key="12">
    <source>
        <dbReference type="PROSITE" id="PS50255"/>
    </source>
</evidence>
<dbReference type="PROSITE" id="PS51543">
    <property type="entry name" value="FYRC"/>
    <property type="match status" value="1"/>
</dbReference>
<dbReference type="CDD" id="cd08295">
    <property type="entry name" value="double_bond_reductase_like"/>
    <property type="match status" value="1"/>
</dbReference>
<dbReference type="Gene3D" id="3.40.50.720">
    <property type="entry name" value="NAD(P)-binding Rossmann-like Domain"/>
    <property type="match status" value="1"/>
</dbReference>
<evidence type="ECO:0000256" key="6">
    <source>
        <dbReference type="ARBA" id="ARBA00023002"/>
    </source>
</evidence>
<dbReference type="GO" id="GO:0006355">
    <property type="term" value="P:regulation of DNA-templated transcription"/>
    <property type="evidence" value="ECO:0007669"/>
    <property type="project" value="UniProtKB-ARBA"/>
</dbReference>
<dbReference type="PANTHER" id="PTHR22715:SF1">
    <property type="entry name" value="DNA BINDING PROTEIN"/>
    <property type="match status" value="1"/>
</dbReference>
<dbReference type="Pfam" id="PF00173">
    <property type="entry name" value="Cyt-b5"/>
    <property type="match status" value="1"/>
</dbReference>
<feature type="compositionally biased region" description="Polar residues" evidence="10">
    <location>
        <begin position="1108"/>
        <end position="1132"/>
    </location>
</feature>
<evidence type="ECO:0000256" key="5">
    <source>
        <dbReference type="ARBA" id="ARBA00022723"/>
    </source>
</evidence>
<dbReference type="InterPro" id="IPR036291">
    <property type="entry name" value="NAD(P)-bd_dom_sf"/>
</dbReference>
<dbReference type="PROSITE" id="PS50255">
    <property type="entry name" value="CYTOCHROME_B5_2"/>
    <property type="match status" value="1"/>
</dbReference>
<comment type="subcellular location">
    <subcellularLocation>
        <location evidence="2">Membrane</location>
    </subcellularLocation>
    <subcellularLocation>
        <location evidence="1">Nucleus</location>
    </subcellularLocation>
</comment>
<feature type="compositionally biased region" description="Basic residues" evidence="10">
    <location>
        <begin position="962"/>
        <end position="982"/>
    </location>
</feature>
<evidence type="ECO:0000256" key="8">
    <source>
        <dbReference type="ARBA" id="ARBA00023136"/>
    </source>
</evidence>